<feature type="compositionally biased region" description="Basic and acidic residues" evidence="2">
    <location>
        <begin position="266"/>
        <end position="281"/>
    </location>
</feature>
<dbReference type="HOGENOM" id="CLU_048021_2_1_1"/>
<dbReference type="SMART" id="SM00398">
    <property type="entry name" value="HMG"/>
    <property type="match status" value="1"/>
</dbReference>
<dbReference type="SUPFAM" id="SSF47095">
    <property type="entry name" value="HMG-box"/>
    <property type="match status" value="1"/>
</dbReference>
<sequence length="322" mass="35685">MLTAIGRAAARRVLLPSRTAASKHATQLPHGSVAYRLPNALTLLVAARPMTVSAWMRSPAKTSGSKTKRTSTATKEKKTKKTTTKKASAAKKKTKKAAAPKRKTKKVLTPEEKEKADLRELKKMALLKRPTQLPESAWAVYVTNNIGAGEGKVTERIKEVSSRFAGLSESEKEAQGLKSTAQSNHDANKNTRQQWVESHPVEAIYIANIARRRIARKTNKSRLYLIHDERLPKRARSAYALFIKSRYSQVNSQSGSSTAQDTFRAMSEEWRSMSESEKQPFEEAAASEAEKSAALFKELKEKARVYLKAQGGVARHVPSVRG</sequence>
<dbReference type="CDD" id="cd00084">
    <property type="entry name" value="HMG-box_SF"/>
    <property type="match status" value="1"/>
</dbReference>
<reference evidence="4 5" key="1">
    <citation type="submission" date="2014-02" db="EMBL/GenBank/DDBJ databases">
        <title>The genome sequence of the entomopathogenic fungus Metarhizium robertsii ARSEF 2575.</title>
        <authorList>
            <person name="Giuliano Garisto Donzelli B."/>
            <person name="Roe B.A."/>
            <person name="Macmil S.L."/>
            <person name="Krasnoff S.B."/>
            <person name="Gibson D.M."/>
        </authorList>
    </citation>
    <scope>NUCLEOTIDE SEQUENCE [LARGE SCALE GENOMIC DNA]</scope>
    <source>
        <strain evidence="4 5">ARSEF 2575</strain>
    </source>
</reference>
<feature type="compositionally biased region" description="Basic residues" evidence="2">
    <location>
        <begin position="77"/>
        <end position="106"/>
    </location>
</feature>
<evidence type="ECO:0000313" key="4">
    <source>
        <dbReference type="EMBL" id="EXV00653.1"/>
    </source>
</evidence>
<dbReference type="Gene3D" id="1.10.30.10">
    <property type="entry name" value="High mobility group box domain"/>
    <property type="match status" value="1"/>
</dbReference>
<accession>A0A0A1UUM2</accession>
<evidence type="ECO:0000259" key="3">
    <source>
        <dbReference type="PROSITE" id="PS50118"/>
    </source>
</evidence>
<dbReference type="OrthoDB" id="1919336at2759"/>
<gene>
    <name evidence="4" type="ORF">X797_006060</name>
</gene>
<feature type="DNA-binding region" description="HMG box" evidence="1">
    <location>
        <begin position="232"/>
        <end position="300"/>
    </location>
</feature>
<feature type="compositionally biased region" description="Low complexity" evidence="2">
    <location>
        <begin position="60"/>
        <end position="73"/>
    </location>
</feature>
<feature type="region of interest" description="Disordered" evidence="2">
    <location>
        <begin position="252"/>
        <end position="286"/>
    </location>
</feature>
<dbReference type="AlphaFoldDB" id="A0A0A1UUM2"/>
<feature type="compositionally biased region" description="Polar residues" evidence="2">
    <location>
        <begin position="252"/>
        <end position="261"/>
    </location>
</feature>
<feature type="compositionally biased region" description="Polar residues" evidence="2">
    <location>
        <begin position="177"/>
        <end position="193"/>
    </location>
</feature>
<proteinExistence type="predicted"/>
<dbReference type="GO" id="GO:0005634">
    <property type="term" value="C:nucleus"/>
    <property type="evidence" value="ECO:0007669"/>
    <property type="project" value="UniProtKB-UniRule"/>
</dbReference>
<dbReference type="InterPro" id="IPR036910">
    <property type="entry name" value="HMG_box_dom_sf"/>
</dbReference>
<dbReference type="GO" id="GO:0003677">
    <property type="term" value="F:DNA binding"/>
    <property type="evidence" value="ECO:0007669"/>
    <property type="project" value="UniProtKB-UniRule"/>
</dbReference>
<dbReference type="InterPro" id="IPR009071">
    <property type="entry name" value="HMG_box_dom"/>
</dbReference>
<dbReference type="Proteomes" id="UP000030151">
    <property type="component" value="Unassembled WGS sequence"/>
</dbReference>
<keyword evidence="1" id="KW-0238">DNA-binding</keyword>
<feature type="region of interest" description="Disordered" evidence="2">
    <location>
        <begin position="168"/>
        <end position="193"/>
    </location>
</feature>
<evidence type="ECO:0000256" key="2">
    <source>
        <dbReference type="SAM" id="MobiDB-lite"/>
    </source>
</evidence>
<organism evidence="4 5">
    <name type="scientific">Metarhizium robertsii</name>
    <dbReference type="NCBI Taxonomy" id="568076"/>
    <lineage>
        <taxon>Eukaryota</taxon>
        <taxon>Fungi</taxon>
        <taxon>Dikarya</taxon>
        <taxon>Ascomycota</taxon>
        <taxon>Pezizomycotina</taxon>
        <taxon>Sordariomycetes</taxon>
        <taxon>Hypocreomycetidae</taxon>
        <taxon>Hypocreales</taxon>
        <taxon>Clavicipitaceae</taxon>
        <taxon>Metarhizium</taxon>
    </lineage>
</organism>
<dbReference type="EMBL" id="JELW01000011">
    <property type="protein sequence ID" value="EXV00653.1"/>
    <property type="molecule type" value="Genomic_DNA"/>
</dbReference>
<evidence type="ECO:0000256" key="1">
    <source>
        <dbReference type="PROSITE-ProRule" id="PRU00267"/>
    </source>
</evidence>
<protein>
    <recommendedName>
        <fullName evidence="3">HMG box domain-containing protein</fullName>
    </recommendedName>
</protein>
<comment type="caution">
    <text evidence="4">The sequence shown here is derived from an EMBL/GenBank/DDBJ whole genome shotgun (WGS) entry which is preliminary data.</text>
</comment>
<keyword evidence="1" id="KW-0539">Nucleus</keyword>
<dbReference type="eggNOG" id="ENOG502SA5X">
    <property type="taxonomic scope" value="Eukaryota"/>
</dbReference>
<dbReference type="PROSITE" id="PS50118">
    <property type="entry name" value="HMG_BOX_2"/>
    <property type="match status" value="1"/>
</dbReference>
<name>A0A0A1UUM2_9HYPO</name>
<feature type="region of interest" description="Disordered" evidence="2">
    <location>
        <begin position="56"/>
        <end position="111"/>
    </location>
</feature>
<evidence type="ECO:0000313" key="5">
    <source>
        <dbReference type="Proteomes" id="UP000030151"/>
    </source>
</evidence>
<dbReference type="Pfam" id="PF09011">
    <property type="entry name" value="HMG_box_2"/>
    <property type="match status" value="1"/>
</dbReference>
<feature type="domain" description="HMG box" evidence="3">
    <location>
        <begin position="232"/>
        <end position="300"/>
    </location>
</feature>